<sequence>MPELPLTNLEGAAIGSQIWLKGRPAVLNLWATWCAPCRTEMPSLQRLETLLAPDGIRVLALSIDTDHNLVREFVLKYGLTLPVSIAHSPSQAMAALGVVALPQTLYVGADGRILGSHLGQRDWADPATVRELRSRFAARGPIRP</sequence>
<comment type="subcellular location">
    <subcellularLocation>
        <location evidence="1">Cell envelope</location>
    </subcellularLocation>
</comment>
<organism evidence="6 7">
    <name type="scientific">Aromatoleum petrolei</name>
    <dbReference type="NCBI Taxonomy" id="76116"/>
    <lineage>
        <taxon>Bacteria</taxon>
        <taxon>Pseudomonadati</taxon>
        <taxon>Pseudomonadota</taxon>
        <taxon>Betaproteobacteria</taxon>
        <taxon>Rhodocyclales</taxon>
        <taxon>Rhodocyclaceae</taxon>
        <taxon>Aromatoleum</taxon>
    </lineage>
</organism>
<keyword evidence="3" id="KW-1015">Disulfide bond</keyword>
<dbReference type="InterPro" id="IPR013766">
    <property type="entry name" value="Thioredoxin_domain"/>
</dbReference>
<protein>
    <submittedName>
        <fullName evidence="6">Redoxin family protein</fullName>
    </submittedName>
</protein>
<keyword evidence="4" id="KW-0676">Redox-active center</keyword>
<dbReference type="CDD" id="cd02966">
    <property type="entry name" value="TlpA_like_family"/>
    <property type="match status" value="1"/>
</dbReference>
<dbReference type="PANTHER" id="PTHR42852:SF6">
    <property type="entry name" value="THIOL:DISULFIDE INTERCHANGE PROTEIN DSBE"/>
    <property type="match status" value="1"/>
</dbReference>
<dbReference type="Pfam" id="PF08534">
    <property type="entry name" value="Redoxin"/>
    <property type="match status" value="1"/>
</dbReference>
<dbReference type="Gene3D" id="3.40.30.10">
    <property type="entry name" value="Glutaredoxin"/>
    <property type="match status" value="1"/>
</dbReference>
<dbReference type="EMBL" id="WTVR01000013">
    <property type="protein sequence ID" value="NMF88485.1"/>
    <property type="molecule type" value="Genomic_DNA"/>
</dbReference>
<dbReference type="InterPro" id="IPR050553">
    <property type="entry name" value="Thioredoxin_ResA/DsbE_sf"/>
</dbReference>
<dbReference type="RefSeq" id="WP_169205904.1">
    <property type="nucleotide sequence ID" value="NZ_CP059560.1"/>
</dbReference>
<name>A0ABX1MQ47_9RHOO</name>
<keyword evidence="2" id="KW-0201">Cytochrome c-type biogenesis</keyword>
<dbReference type="InterPro" id="IPR013740">
    <property type="entry name" value="Redoxin"/>
</dbReference>
<dbReference type="SUPFAM" id="SSF52833">
    <property type="entry name" value="Thioredoxin-like"/>
    <property type="match status" value="1"/>
</dbReference>
<comment type="caution">
    <text evidence="6">The sequence shown here is derived from an EMBL/GenBank/DDBJ whole genome shotgun (WGS) entry which is preliminary data.</text>
</comment>
<evidence type="ECO:0000256" key="3">
    <source>
        <dbReference type="ARBA" id="ARBA00023157"/>
    </source>
</evidence>
<evidence type="ECO:0000256" key="1">
    <source>
        <dbReference type="ARBA" id="ARBA00004196"/>
    </source>
</evidence>
<feature type="domain" description="Thioredoxin" evidence="5">
    <location>
        <begin position="1"/>
        <end position="141"/>
    </location>
</feature>
<dbReference type="PROSITE" id="PS51352">
    <property type="entry name" value="THIOREDOXIN_2"/>
    <property type="match status" value="1"/>
</dbReference>
<accession>A0ABX1MQ47</accession>
<dbReference type="InterPro" id="IPR017937">
    <property type="entry name" value="Thioredoxin_CS"/>
</dbReference>
<evidence type="ECO:0000313" key="7">
    <source>
        <dbReference type="Proteomes" id="UP000652074"/>
    </source>
</evidence>
<reference evidence="6 7" key="1">
    <citation type="submission" date="2019-12" db="EMBL/GenBank/DDBJ databases">
        <title>Comparative genomics gives insights into the taxonomy of the Azoarcus-Aromatoleum group and reveals separate origins of nif in the plant-associated Azoarcus and non-plant-associated Aromatoleum sub-groups.</title>
        <authorList>
            <person name="Lafos M."/>
            <person name="Maluk M."/>
            <person name="Batista M."/>
            <person name="Junghare M."/>
            <person name="Carmona M."/>
            <person name="Faoro H."/>
            <person name="Cruz L.M."/>
            <person name="Battistoni F."/>
            <person name="De Souza E."/>
            <person name="Pedrosa F."/>
            <person name="Chen W.-M."/>
            <person name="Poole P.S."/>
            <person name="Dixon R.A."/>
            <person name="James E.K."/>
        </authorList>
    </citation>
    <scope>NUCLEOTIDE SEQUENCE [LARGE SCALE GENOMIC DNA]</scope>
    <source>
        <strain evidence="6 7">ToN1</strain>
    </source>
</reference>
<dbReference type="PANTHER" id="PTHR42852">
    <property type="entry name" value="THIOL:DISULFIDE INTERCHANGE PROTEIN DSBE"/>
    <property type="match status" value="1"/>
</dbReference>
<evidence type="ECO:0000256" key="4">
    <source>
        <dbReference type="ARBA" id="ARBA00023284"/>
    </source>
</evidence>
<dbReference type="InterPro" id="IPR036249">
    <property type="entry name" value="Thioredoxin-like_sf"/>
</dbReference>
<proteinExistence type="predicted"/>
<keyword evidence="7" id="KW-1185">Reference proteome</keyword>
<gene>
    <name evidence="6" type="ORF">GPA26_08300</name>
</gene>
<dbReference type="PROSITE" id="PS00194">
    <property type="entry name" value="THIOREDOXIN_1"/>
    <property type="match status" value="1"/>
</dbReference>
<evidence type="ECO:0000256" key="2">
    <source>
        <dbReference type="ARBA" id="ARBA00022748"/>
    </source>
</evidence>
<dbReference type="Proteomes" id="UP000652074">
    <property type="component" value="Unassembled WGS sequence"/>
</dbReference>
<evidence type="ECO:0000313" key="6">
    <source>
        <dbReference type="EMBL" id="NMF88485.1"/>
    </source>
</evidence>
<evidence type="ECO:0000259" key="5">
    <source>
        <dbReference type="PROSITE" id="PS51352"/>
    </source>
</evidence>